<evidence type="ECO:0000313" key="3">
    <source>
        <dbReference type="Proteomes" id="UP001195483"/>
    </source>
</evidence>
<dbReference type="GO" id="GO:0005524">
    <property type="term" value="F:ATP binding"/>
    <property type="evidence" value="ECO:0007669"/>
    <property type="project" value="InterPro"/>
</dbReference>
<keyword evidence="3" id="KW-1185">Reference proteome</keyword>
<dbReference type="CDD" id="cd00009">
    <property type="entry name" value="AAA"/>
    <property type="match status" value="1"/>
</dbReference>
<reference evidence="2" key="2">
    <citation type="journal article" date="2021" name="Genome Biol. Evol.">
        <title>Developing a high-quality reference genome for a parasitic bivalve with doubly uniparental inheritance (Bivalvia: Unionida).</title>
        <authorList>
            <person name="Smith C.H."/>
        </authorList>
    </citation>
    <scope>NUCLEOTIDE SEQUENCE</scope>
    <source>
        <strain evidence="2">CHS0354</strain>
        <tissue evidence="2">Mantle</tissue>
    </source>
</reference>
<reference evidence="2" key="3">
    <citation type="submission" date="2023-05" db="EMBL/GenBank/DDBJ databases">
        <authorList>
            <person name="Smith C.H."/>
        </authorList>
    </citation>
    <scope>NUCLEOTIDE SEQUENCE</scope>
    <source>
        <strain evidence="2">CHS0354</strain>
        <tissue evidence="2">Mantle</tissue>
    </source>
</reference>
<dbReference type="PANTHER" id="PTHR22605">
    <property type="entry name" value="RZ-TYPE DOMAIN-CONTAINING PROTEIN"/>
    <property type="match status" value="1"/>
</dbReference>
<dbReference type="InterPro" id="IPR031248">
    <property type="entry name" value="RNF213"/>
</dbReference>
<dbReference type="InterPro" id="IPR003593">
    <property type="entry name" value="AAA+_ATPase"/>
</dbReference>
<dbReference type="GO" id="GO:0016887">
    <property type="term" value="F:ATP hydrolysis activity"/>
    <property type="evidence" value="ECO:0007669"/>
    <property type="project" value="InterPro"/>
</dbReference>
<dbReference type="Proteomes" id="UP001195483">
    <property type="component" value="Unassembled WGS sequence"/>
</dbReference>
<name>A0AAE0RUU0_9BIVA</name>
<reference evidence="2" key="1">
    <citation type="journal article" date="2021" name="Genome Biol. Evol.">
        <title>A High-Quality Reference Genome for a Parasitic Bivalve with Doubly Uniparental Inheritance (Bivalvia: Unionida).</title>
        <authorList>
            <person name="Smith C.H."/>
        </authorList>
    </citation>
    <scope>NUCLEOTIDE SEQUENCE</scope>
    <source>
        <strain evidence="2">CHS0354</strain>
    </source>
</reference>
<protein>
    <recommendedName>
        <fullName evidence="1">AAA+ ATPase domain-containing protein</fullName>
    </recommendedName>
</protein>
<dbReference type="Gene3D" id="3.40.50.300">
    <property type="entry name" value="P-loop containing nucleotide triphosphate hydrolases"/>
    <property type="match status" value="2"/>
</dbReference>
<evidence type="ECO:0000313" key="2">
    <source>
        <dbReference type="EMBL" id="KAK3579949.1"/>
    </source>
</evidence>
<accession>A0AAE0RUU0</accession>
<dbReference type="InterPro" id="IPR011704">
    <property type="entry name" value="ATPase_dyneun-rel_AAA"/>
</dbReference>
<dbReference type="SMART" id="SM00382">
    <property type="entry name" value="AAA"/>
    <property type="match status" value="2"/>
</dbReference>
<comment type="caution">
    <text evidence="2">The sequence shown here is derived from an EMBL/GenBank/DDBJ whole genome shotgun (WGS) entry which is preliminary data.</text>
</comment>
<dbReference type="Pfam" id="PF07728">
    <property type="entry name" value="AAA_5"/>
    <property type="match status" value="1"/>
</dbReference>
<sequence length="1979" mass="226690">MELYCGPFDNDQFENFMNMTKISKFWMVLLSMEGSQSVDTKNHDIFKKGMMCLKFILEALESNSVACSYVEKISKAQDAKELLFAVTEKKTKTDIEKLWKCSLSAFQREKEKMACVLDVLHKVREAIPWKYFPTRWENFEEHIKDIDKSLKYGKLITGYVMDETQLWSYCLNLPRICEELIEYIGSQVFWNACLHILSDKPELIEQIDPFAEEEVATGNENVGGEQELKILESLKYLFCESDKESESFTNCIHFLDLLLKHGGLKYREDWMIFCKDQDVPMMHVVQMFEKANILEEIELQKKTLKFPVAKPKQNALRLYHDFDTYREQVEAITIALDALDVAQSSDPAFSDAMNAFEKLMTCSDIGEITLEQVYAALKTIAKIASNINEDRLPVLWAIGKARSLIKFLKEVVDIDFRNLIDAVEEVSEQSVNEATVSGLIDVKRFLQPVLKKEMESNITHLFEIISKQMKDIKLNELVGKIMDCRDNVHNLRSLYNNVANRGIRTREIIDNVIKSGIFCFQLDTSDDCVLTVGYQHGKKHGHHGKDTLIDMRSRALLLMNTDSKTETSETTKRKENLENFVHYVNIALEIGQLLTNLHISGNFKYKAYEEKMKAMGLKHLKEDLDMEYGSWCARLEECRETHYWMNFIFGQQLHVIHDFLEEGKEKDRILSMLQFIHPDVQIEGMKEYYAKLCLKMSESSILDKIAQTLNHVLKNLQPVCRPVDPSFTVSTKITDFIRPGKLSIIALEENSNKVMKTMLAIYNNTVKKLPEPHQVLVCNQNTTWVEVQLLLHRCVRSDKENLFCIANVEMLSNEIQFQLVESLHKLPKSLTFLLAIICCGTDNNPFVNEFCGSLLPVHPLSDTAFSNILENTWPDVCTITSDVPGLGKTETIRQRAHEQGKGVVTFHISGPLNKPKLVERLANLRVRSHHVLHIDIGNIENLMELDAFLFEIIILGFASAGRSYVCLPTKQIFIEIANTINHQLKDVLQTAMSFKRENLSWQDYKDFIVSIDINSPVQVVCHYLNALDDGTIDSRDIYFTGKKASSPLSMQKCQQLLKKYFSETGDMSFNMAKIFINVLADQLKKMSCSTFFRTQNLQAALGDKQGIAVKSNLLLALLSTSSEFASRSVNNCRKVQASAIKSDSDSQSKSVEPSNDCNENSLITRVEGMIRWEDSNHLIFVFHNQDIQTLSAMYRDKSKVPSHIKNLFESQVKKVLPDFKSKSASELQDILQRVARTNPSPLGKKKLEDMAKDYALTPDNLLKMVLIMLRIKAHIPVLIMGETGCGKTSLVRYLSQICEVSFTVIQIHAGVEEEHLLEKIQEVSREAEKKISDPVWLFLDEINTCNHLGLITNILCHHKCLGKTLPPNLFVMAACNPYKLRPEKKVLTAGLQGKIKTDEMSRLVYRVFPLPETMVDYVWDFGSISEKDEEAYIHRMNQNVFVNSAKMDTLIADLLIMSQRVVREIEESESCVSLRDVNRCKLLTKWFQDFLKKKKPTIYTCRDFHVRCMILALAHCYHSRLAHAQDRKKYRKRIADVIHCHEITGYTEEKILDIITEEQRDILKKMDLPAGTAHNIALQENVFVILVCILNRIPIFVVGKPGCSKSLSMQVIRSNLRGKDSKDSLFKLLPQLNCVSFQGSESSTSDGIIKVFEKAQRYQENNNPEEELSVVILDEIGLAEISKFNPLKVLHSLLEPEGKQFPDVAVVGISNWALDAAKMNRAVHLSRPEMDEKELYMTGKSISESMEKKQTESDHKLQRTRPKTFKAVEMDKELRSLADSYMKYVEKQTFANFHGLRDYYSLVKYVARNLSELTTQEITDEKKMDVITRGLQRNFGGQQSELSTLHELFKANLQSLEDHRVPVIDLITENIQDKMARHLMLITSGDAALDIVEQQLDQLGKGRITIYGSKFEEDLTDDYNYRMLNRIIICMEQGLVLILKDLDSIYGSLYDMLNQNYTVVGEKKNCRVALGPYSNPMCQ</sequence>
<proteinExistence type="predicted"/>
<dbReference type="GO" id="GO:0004842">
    <property type="term" value="F:ubiquitin-protein transferase activity"/>
    <property type="evidence" value="ECO:0007669"/>
    <property type="project" value="InterPro"/>
</dbReference>
<dbReference type="EMBL" id="JAEAOA010001272">
    <property type="protein sequence ID" value="KAK3579949.1"/>
    <property type="molecule type" value="Genomic_DNA"/>
</dbReference>
<evidence type="ECO:0000259" key="1">
    <source>
        <dbReference type="SMART" id="SM00382"/>
    </source>
</evidence>
<feature type="domain" description="AAA+ ATPase" evidence="1">
    <location>
        <begin position="1591"/>
        <end position="1729"/>
    </location>
</feature>
<gene>
    <name evidence="2" type="ORF">CHS0354_020846</name>
</gene>
<feature type="non-terminal residue" evidence="2">
    <location>
        <position position="1979"/>
    </location>
</feature>
<dbReference type="SUPFAM" id="SSF52540">
    <property type="entry name" value="P-loop containing nucleoside triphosphate hydrolases"/>
    <property type="match status" value="2"/>
</dbReference>
<dbReference type="InterPro" id="IPR027417">
    <property type="entry name" value="P-loop_NTPase"/>
</dbReference>
<organism evidence="2 3">
    <name type="scientific">Potamilus streckersoni</name>
    <dbReference type="NCBI Taxonomy" id="2493646"/>
    <lineage>
        <taxon>Eukaryota</taxon>
        <taxon>Metazoa</taxon>
        <taxon>Spiralia</taxon>
        <taxon>Lophotrochozoa</taxon>
        <taxon>Mollusca</taxon>
        <taxon>Bivalvia</taxon>
        <taxon>Autobranchia</taxon>
        <taxon>Heteroconchia</taxon>
        <taxon>Palaeoheterodonta</taxon>
        <taxon>Unionida</taxon>
        <taxon>Unionoidea</taxon>
        <taxon>Unionidae</taxon>
        <taxon>Ambleminae</taxon>
        <taxon>Lampsilini</taxon>
        <taxon>Potamilus</taxon>
    </lineage>
</organism>
<feature type="domain" description="AAA+ ATPase" evidence="1">
    <location>
        <begin position="1273"/>
        <end position="1401"/>
    </location>
</feature>
<dbReference type="PANTHER" id="PTHR22605:SF1">
    <property type="entry name" value="RZ-TYPE DOMAIN-CONTAINING PROTEIN"/>
    <property type="match status" value="1"/>
</dbReference>